<dbReference type="InterPro" id="IPR006764">
    <property type="entry name" value="SAM_dep_MeTrfase_SAV2177_type"/>
</dbReference>
<dbReference type="OrthoDB" id="3594278at2"/>
<evidence type="ECO:0008006" key="4">
    <source>
        <dbReference type="Google" id="ProtNLM"/>
    </source>
</evidence>
<dbReference type="EMBL" id="QZFV01000107">
    <property type="protein sequence ID" value="RJQ81675.1"/>
    <property type="molecule type" value="Genomic_DNA"/>
</dbReference>
<dbReference type="SUPFAM" id="SSF53335">
    <property type="entry name" value="S-adenosyl-L-methionine-dependent methyltransferases"/>
    <property type="match status" value="1"/>
</dbReference>
<reference evidence="2 3" key="1">
    <citation type="submission" date="2018-09" db="EMBL/GenBank/DDBJ databases">
        <title>YIM PH 21725 draft genome.</title>
        <authorList>
            <person name="Miao C."/>
        </authorList>
    </citation>
    <scope>NUCLEOTIDE SEQUENCE [LARGE SCALE GENOMIC DNA]</scope>
    <source>
        <strain evidence="3">YIM PH21725</strain>
    </source>
</reference>
<dbReference type="Gene3D" id="3.40.50.150">
    <property type="entry name" value="Vaccinia Virus protein VP39"/>
    <property type="match status" value="1"/>
</dbReference>
<dbReference type="InterPro" id="IPR029063">
    <property type="entry name" value="SAM-dependent_MTases_sf"/>
</dbReference>
<dbReference type="Pfam" id="PF04672">
    <property type="entry name" value="Methyltransf_19"/>
    <property type="match status" value="1"/>
</dbReference>
<evidence type="ECO:0000313" key="3">
    <source>
        <dbReference type="Proteomes" id="UP000285112"/>
    </source>
</evidence>
<protein>
    <recommendedName>
        <fullName evidence="4">Class I SAM-dependent methyltransferase</fullName>
    </recommendedName>
</protein>
<feature type="compositionally biased region" description="Basic residues" evidence="1">
    <location>
        <begin position="250"/>
        <end position="265"/>
    </location>
</feature>
<organism evidence="2 3">
    <name type="scientific">Amycolatopsis panacis</name>
    <dbReference type="NCBI Taxonomy" id="2340917"/>
    <lineage>
        <taxon>Bacteria</taxon>
        <taxon>Bacillati</taxon>
        <taxon>Actinomycetota</taxon>
        <taxon>Actinomycetes</taxon>
        <taxon>Pseudonocardiales</taxon>
        <taxon>Pseudonocardiaceae</taxon>
        <taxon>Amycolatopsis</taxon>
    </lineage>
</organism>
<gene>
    <name evidence="2" type="ORF">D5S19_22900</name>
</gene>
<proteinExistence type="predicted"/>
<sequence length="265" mass="29054">MTSWFGCCWPASRGRQALRATSRSINYALGLGITQFLELGSGDPHISAAHAAIAAARTQPAPRIVLIDHDVIVRARAELDMENQPPDWHRSTFVEGNVFATGWMLASLAKRGLLDLDQRVCVLAVDILHFGEPDINVRSVPRRLARRLAPGSLIAATHLADQPLRPPADTGVLEDLRADTARWRRAHHRCAPPHHLLRSPADFASLLADLDLLHPGITTPGCWPEPDNTANPRAPYTLAAVGRVPEHSGHAKAHNARPQARQRTR</sequence>
<name>A0A419HX17_9PSEU</name>
<keyword evidence="3" id="KW-1185">Reference proteome</keyword>
<comment type="caution">
    <text evidence="2">The sequence shown here is derived from an EMBL/GenBank/DDBJ whole genome shotgun (WGS) entry which is preliminary data.</text>
</comment>
<evidence type="ECO:0000256" key="1">
    <source>
        <dbReference type="SAM" id="MobiDB-lite"/>
    </source>
</evidence>
<feature type="region of interest" description="Disordered" evidence="1">
    <location>
        <begin position="245"/>
        <end position="265"/>
    </location>
</feature>
<dbReference type="Proteomes" id="UP000285112">
    <property type="component" value="Unassembled WGS sequence"/>
</dbReference>
<accession>A0A419HX17</accession>
<dbReference type="AlphaFoldDB" id="A0A419HX17"/>
<evidence type="ECO:0000313" key="2">
    <source>
        <dbReference type="EMBL" id="RJQ81675.1"/>
    </source>
</evidence>